<evidence type="ECO:0000256" key="1">
    <source>
        <dbReference type="SAM" id="MobiDB-lite"/>
    </source>
</evidence>
<reference evidence="2" key="1">
    <citation type="journal article" date="2022" name="Int. J. Mol. Sci.">
        <title>Draft Genome of Tanacetum Coccineum: Genomic Comparison of Closely Related Tanacetum-Family Plants.</title>
        <authorList>
            <person name="Yamashiro T."/>
            <person name="Shiraishi A."/>
            <person name="Nakayama K."/>
            <person name="Satake H."/>
        </authorList>
    </citation>
    <scope>NUCLEOTIDE SEQUENCE</scope>
</reference>
<accession>A0ABQ5I8W4</accession>
<name>A0ABQ5I8W4_9ASTR</name>
<proteinExistence type="predicted"/>
<evidence type="ECO:0000313" key="2">
    <source>
        <dbReference type="EMBL" id="GJT96575.1"/>
    </source>
</evidence>
<evidence type="ECO:0000313" key="3">
    <source>
        <dbReference type="Proteomes" id="UP001151760"/>
    </source>
</evidence>
<feature type="compositionally biased region" description="Basic and acidic residues" evidence="1">
    <location>
        <begin position="1"/>
        <end position="21"/>
    </location>
</feature>
<keyword evidence="3" id="KW-1185">Reference proteome</keyword>
<comment type="caution">
    <text evidence="2">The sequence shown here is derived from an EMBL/GenBank/DDBJ whole genome shotgun (WGS) entry which is preliminary data.</text>
</comment>
<gene>
    <name evidence="2" type="ORF">Tco_1092093</name>
</gene>
<dbReference type="Proteomes" id="UP001151760">
    <property type="component" value="Unassembled WGS sequence"/>
</dbReference>
<protein>
    <submittedName>
        <fullName evidence="2">Uncharacterized protein</fullName>
    </submittedName>
</protein>
<dbReference type="EMBL" id="BQNB010020494">
    <property type="protein sequence ID" value="GJT96575.1"/>
    <property type="molecule type" value="Genomic_DNA"/>
</dbReference>
<reference evidence="2" key="2">
    <citation type="submission" date="2022-01" db="EMBL/GenBank/DDBJ databases">
        <authorList>
            <person name="Yamashiro T."/>
            <person name="Shiraishi A."/>
            <person name="Satake H."/>
            <person name="Nakayama K."/>
        </authorList>
    </citation>
    <scope>NUCLEOTIDE SEQUENCE</scope>
</reference>
<organism evidence="2 3">
    <name type="scientific">Tanacetum coccineum</name>
    <dbReference type="NCBI Taxonomy" id="301880"/>
    <lineage>
        <taxon>Eukaryota</taxon>
        <taxon>Viridiplantae</taxon>
        <taxon>Streptophyta</taxon>
        <taxon>Embryophyta</taxon>
        <taxon>Tracheophyta</taxon>
        <taxon>Spermatophyta</taxon>
        <taxon>Magnoliopsida</taxon>
        <taxon>eudicotyledons</taxon>
        <taxon>Gunneridae</taxon>
        <taxon>Pentapetalae</taxon>
        <taxon>asterids</taxon>
        <taxon>campanulids</taxon>
        <taxon>Asterales</taxon>
        <taxon>Asteraceae</taxon>
        <taxon>Asteroideae</taxon>
        <taxon>Anthemideae</taxon>
        <taxon>Anthemidinae</taxon>
        <taxon>Tanacetum</taxon>
    </lineage>
</organism>
<feature type="region of interest" description="Disordered" evidence="1">
    <location>
        <begin position="1"/>
        <end position="51"/>
    </location>
</feature>
<sequence>MNTEKKKEDKKTAQAKDEKQKSIKKASKQKHVEETEDNEENAEKQMIQKKTYQTMKCMRTRSQSRNSNRQQQQVNPTFVEPFNLVEPIPVVTMDDTRTMTQLLEAPTVGYEDAIDAQAQKWNEHELKKQKAIEEYNLLIHHRANELPITKISYTIDKYKVPSMRVTRDNDPLNLVVYPNFRLKSLGFSEWLEVHALALKKSGKSIDQLLLNPRAKFQWAVNQAGKLGLSPPPELATFGLTPEEKKRKRSQILEHVFVRENVVVDGSQRNITPPPGINGKSAMVIKEPVDGFFYLNGNFDLVFQRASEFHITSTVQLIRLQRRIVKDSLEAEEMYQLMNLEIKSRDDVVRAREKVEKNLDVLGTDI</sequence>